<dbReference type="Proteomes" id="UP001281614">
    <property type="component" value="Unassembled WGS sequence"/>
</dbReference>
<comment type="caution">
    <text evidence="1">The sequence shown here is derived from an EMBL/GenBank/DDBJ whole genome shotgun (WGS) entry which is preliminary data.</text>
</comment>
<dbReference type="EMBL" id="VYYT01000699">
    <property type="protein sequence ID" value="KAK2730209.1"/>
    <property type="molecule type" value="Genomic_DNA"/>
</dbReference>
<organism evidence="1 2">
    <name type="scientific">Colletotrichum kahawae</name>
    <name type="common">Coffee berry disease fungus</name>
    <dbReference type="NCBI Taxonomy" id="34407"/>
    <lineage>
        <taxon>Eukaryota</taxon>
        <taxon>Fungi</taxon>
        <taxon>Dikarya</taxon>
        <taxon>Ascomycota</taxon>
        <taxon>Pezizomycotina</taxon>
        <taxon>Sordariomycetes</taxon>
        <taxon>Hypocreomycetidae</taxon>
        <taxon>Glomerellales</taxon>
        <taxon>Glomerellaceae</taxon>
        <taxon>Colletotrichum</taxon>
        <taxon>Colletotrichum gloeosporioides species complex</taxon>
    </lineage>
</organism>
<accession>A0AAD9XXS9</accession>
<evidence type="ECO:0000313" key="2">
    <source>
        <dbReference type="Proteomes" id="UP001281614"/>
    </source>
</evidence>
<dbReference type="AlphaFoldDB" id="A0AAD9XXS9"/>
<protein>
    <submittedName>
        <fullName evidence="1">Uncharacterized protein</fullName>
    </submittedName>
</protein>
<reference evidence="1" key="1">
    <citation type="submission" date="2023-02" db="EMBL/GenBank/DDBJ databases">
        <title>Colletotrichum kahawae CIFC_Que2 genome sequencing and assembly.</title>
        <authorList>
            <person name="Baroncelli R."/>
        </authorList>
    </citation>
    <scope>NUCLEOTIDE SEQUENCE</scope>
    <source>
        <strain evidence="1">CIFC_Que2</strain>
    </source>
</reference>
<name>A0AAD9XXS9_COLKA</name>
<sequence length="202" mass="22098">MHCRRRCCCLLGCGWVASGPRTPSNRERIPPRRRRCPGPVCHSQPLGGIVSINPKKGIALPIPLTSCNDLLVQSHTSRNTQVESNPVCEQRLPPTNVRLGLPIRALETFAAGRQQPLLASRTGVSTHFHGTIPCSQFATYRGSRLEACGPKGSKLLACLPARLGVLPASGSKHCFLFSHPSLFVDPFSHQVDAHPRWYPSRV</sequence>
<gene>
    <name evidence="1" type="ORF">CKAH01_09731</name>
</gene>
<evidence type="ECO:0000313" key="1">
    <source>
        <dbReference type="EMBL" id="KAK2730209.1"/>
    </source>
</evidence>
<proteinExistence type="predicted"/>
<keyword evidence="2" id="KW-1185">Reference proteome</keyword>